<dbReference type="OMA" id="KFEDEWY"/>
<evidence type="ECO:0000256" key="3">
    <source>
        <dbReference type="ARBA" id="ARBA00022525"/>
    </source>
</evidence>
<evidence type="ECO:0000256" key="2">
    <source>
        <dbReference type="ARBA" id="ARBA00010400"/>
    </source>
</evidence>
<evidence type="ECO:0000256" key="4">
    <source>
        <dbReference type="ARBA" id="ARBA00022729"/>
    </source>
</evidence>
<comment type="similarity">
    <text evidence="2 5">Belongs to the RxLR effector family.</text>
</comment>
<evidence type="ECO:0000313" key="8">
    <source>
        <dbReference type="EMBL" id="AEK80862.1"/>
    </source>
</evidence>
<feature type="chain" id="PRO_5007652743" description="RxLR effector protein" evidence="5">
    <location>
        <begin position="24"/>
        <end position="144"/>
    </location>
</feature>
<dbReference type="GO" id="GO:0005576">
    <property type="term" value="C:extracellular region"/>
    <property type="evidence" value="ECO:0007669"/>
    <property type="project" value="UniProtKB-SubCell"/>
</dbReference>
<comment type="subcellular location">
    <subcellularLocation>
        <location evidence="1 5">Secreted</location>
    </subcellularLocation>
</comment>
<dbReference type="HOGENOM" id="CLU_1800283_0_0_1"/>
<dbReference type="EMBL" id="JN254047">
    <property type="protein sequence ID" value="AEK80860.1"/>
    <property type="molecule type" value="Genomic_DNA"/>
</dbReference>
<dbReference type="VEuPathDB" id="FungiDB:PHYSODRAFT_288816"/>
<proteinExistence type="inferred from homology"/>
<dbReference type="EMBL" id="JN254049">
    <property type="protein sequence ID" value="AEK80862.1"/>
    <property type="molecule type" value="Genomic_DNA"/>
</dbReference>
<evidence type="ECO:0000313" key="7">
    <source>
        <dbReference type="EMBL" id="AEK80861.1"/>
    </source>
</evidence>
<comment type="function">
    <text evidence="5">Effector that suppresses plant defense responses during pathogen infection.</text>
</comment>
<gene>
    <name evidence="6" type="primary">Avh</name>
</gene>
<feature type="signal peptide" evidence="5">
    <location>
        <begin position="1"/>
        <end position="23"/>
    </location>
</feature>
<reference evidence="6" key="1">
    <citation type="journal article" date="2011" name="Plant Cell">
        <title>Transcriptional programming and functional interactions within the Phytophthora sojae RXLR effector repertoire.</title>
        <authorList>
            <person name="Wang Q."/>
            <person name="Han C."/>
            <person name="Ferreira A.O."/>
            <person name="Yu X."/>
            <person name="Ye W."/>
            <person name="Tripathy S."/>
            <person name="Kale S.D."/>
            <person name="Gu B."/>
            <person name="Sheng Y."/>
            <person name="Sui Y."/>
            <person name="Wang X."/>
            <person name="Zhang Z."/>
            <person name="Cheng B."/>
            <person name="Dong S."/>
            <person name="Shan W."/>
            <person name="Zheng X."/>
            <person name="Dou D."/>
            <person name="Tyler B.M."/>
            <person name="Wang Y."/>
        </authorList>
    </citation>
    <scope>NUCLEOTIDE SEQUENCE</scope>
    <source>
        <strain evidence="6">P7064</strain>
        <strain evidence="7">P7074</strain>
        <strain evidence="8">P7076</strain>
    </source>
</reference>
<dbReference type="AlphaFoldDB" id="E0W4Y4"/>
<dbReference type="EMBL" id="JN254048">
    <property type="protein sequence ID" value="AEK80861.1"/>
    <property type="molecule type" value="Genomic_DNA"/>
</dbReference>
<accession>E0W4Y4</accession>
<protein>
    <recommendedName>
        <fullName evidence="5">RxLR effector protein</fullName>
    </recommendedName>
</protein>
<dbReference type="Pfam" id="PF16810">
    <property type="entry name" value="RXLR"/>
    <property type="match status" value="1"/>
</dbReference>
<dbReference type="InterPro" id="IPR031825">
    <property type="entry name" value="RXLR"/>
</dbReference>
<evidence type="ECO:0000313" key="6">
    <source>
        <dbReference type="EMBL" id="AEK80860.1"/>
    </source>
</evidence>
<name>E0W4Y4_PHYSO</name>
<comment type="domain">
    <text evidence="5">The RxLR-dEER motif acts to carry the protein into the host cell cytoplasm through binding to cell surface phosphatidylinositol-3-phosphate.</text>
</comment>
<organism evidence="6">
    <name type="scientific">Phytophthora sojae</name>
    <name type="common">Soybean stem and root rot agent</name>
    <name type="synonym">Phytophthora megasperma f. sp. glycines</name>
    <dbReference type="NCBI Taxonomy" id="67593"/>
    <lineage>
        <taxon>Eukaryota</taxon>
        <taxon>Sar</taxon>
        <taxon>Stramenopiles</taxon>
        <taxon>Oomycota</taxon>
        <taxon>Peronosporomycetes</taxon>
        <taxon>Peronosporales</taxon>
        <taxon>Peronosporaceae</taxon>
        <taxon>Phytophthora</taxon>
    </lineage>
</organism>
<dbReference type="KEGG" id="psoj:PHYSODRAFT_288816"/>
<keyword evidence="4 5" id="KW-0732">Signal</keyword>
<dbReference type="RefSeq" id="XP_009536355.1">
    <property type="nucleotide sequence ID" value="XM_009538060.1"/>
</dbReference>
<evidence type="ECO:0000256" key="1">
    <source>
        <dbReference type="ARBA" id="ARBA00004613"/>
    </source>
</evidence>
<keyword evidence="3 5" id="KW-0964">Secreted</keyword>
<sequence>MRLYIKILFAVAAVFASSDTASAATTTKVVQTASVESANEAHTDNNGTRFLRKRAVDNSDDLCTEERGPLTDVLKKATARFSPRQKALKLLKEDADDLVAQGVQLDAIKNIVAKAKKGATKEEMARLDAFAKKFEDEWYRNGKW</sequence>
<dbReference type="SMR" id="E0W4Y4"/>
<evidence type="ECO:0000256" key="5">
    <source>
        <dbReference type="RuleBase" id="RU367124"/>
    </source>
</evidence>